<name>A0AAV7P7Y7_PLEWA</name>
<gene>
    <name evidence="2" type="ORF">NDU88_001692</name>
</gene>
<dbReference type="AlphaFoldDB" id="A0AAV7P7Y7"/>
<organism evidence="2 3">
    <name type="scientific">Pleurodeles waltl</name>
    <name type="common">Iberian ribbed newt</name>
    <dbReference type="NCBI Taxonomy" id="8319"/>
    <lineage>
        <taxon>Eukaryota</taxon>
        <taxon>Metazoa</taxon>
        <taxon>Chordata</taxon>
        <taxon>Craniata</taxon>
        <taxon>Vertebrata</taxon>
        <taxon>Euteleostomi</taxon>
        <taxon>Amphibia</taxon>
        <taxon>Batrachia</taxon>
        <taxon>Caudata</taxon>
        <taxon>Salamandroidea</taxon>
        <taxon>Salamandridae</taxon>
        <taxon>Pleurodelinae</taxon>
        <taxon>Pleurodeles</taxon>
    </lineage>
</organism>
<comment type="caution">
    <text evidence="2">The sequence shown here is derived from an EMBL/GenBank/DDBJ whole genome shotgun (WGS) entry which is preliminary data.</text>
</comment>
<evidence type="ECO:0000313" key="3">
    <source>
        <dbReference type="Proteomes" id="UP001066276"/>
    </source>
</evidence>
<sequence>MHAFALEAKGTVTGRCYNKRTRRAELGLTLPLPTRKRLQHHPIPCNFPGTEGKGSISLVATGEREEG</sequence>
<keyword evidence="3" id="KW-1185">Reference proteome</keyword>
<feature type="region of interest" description="Disordered" evidence="1">
    <location>
        <begin position="39"/>
        <end position="67"/>
    </location>
</feature>
<dbReference type="Proteomes" id="UP001066276">
    <property type="component" value="Chromosome 7"/>
</dbReference>
<evidence type="ECO:0000313" key="2">
    <source>
        <dbReference type="EMBL" id="KAJ1123219.1"/>
    </source>
</evidence>
<accession>A0AAV7P7Y7</accession>
<evidence type="ECO:0000256" key="1">
    <source>
        <dbReference type="SAM" id="MobiDB-lite"/>
    </source>
</evidence>
<reference evidence="2" key="1">
    <citation type="journal article" date="2022" name="bioRxiv">
        <title>Sequencing and chromosome-scale assembly of the giantPleurodeles waltlgenome.</title>
        <authorList>
            <person name="Brown T."/>
            <person name="Elewa A."/>
            <person name="Iarovenko S."/>
            <person name="Subramanian E."/>
            <person name="Araus A.J."/>
            <person name="Petzold A."/>
            <person name="Susuki M."/>
            <person name="Suzuki K.-i.T."/>
            <person name="Hayashi T."/>
            <person name="Toyoda A."/>
            <person name="Oliveira C."/>
            <person name="Osipova E."/>
            <person name="Leigh N.D."/>
            <person name="Simon A."/>
            <person name="Yun M.H."/>
        </authorList>
    </citation>
    <scope>NUCLEOTIDE SEQUENCE</scope>
    <source>
        <strain evidence="2">20211129_DDA</strain>
        <tissue evidence="2">Liver</tissue>
    </source>
</reference>
<protein>
    <submittedName>
        <fullName evidence="2">Uncharacterized protein</fullName>
    </submittedName>
</protein>
<dbReference type="EMBL" id="JANPWB010000011">
    <property type="protein sequence ID" value="KAJ1123219.1"/>
    <property type="molecule type" value="Genomic_DNA"/>
</dbReference>
<proteinExistence type="predicted"/>